<dbReference type="GO" id="GO:0009252">
    <property type="term" value="P:peptidoglycan biosynthetic process"/>
    <property type="evidence" value="ECO:0007669"/>
    <property type="project" value="UniProtKB-KW"/>
</dbReference>
<dbReference type="PANTHER" id="PTHR47019">
    <property type="entry name" value="LIPID II FLIPPASE MURJ"/>
    <property type="match status" value="1"/>
</dbReference>
<dbReference type="Pfam" id="PF03023">
    <property type="entry name" value="MurJ"/>
    <property type="match status" value="1"/>
</dbReference>
<dbReference type="Proteomes" id="UP000289269">
    <property type="component" value="Unassembled WGS sequence"/>
</dbReference>
<dbReference type="EMBL" id="SCKW01000043">
    <property type="protein sequence ID" value="RWZ78031.1"/>
    <property type="molecule type" value="Genomic_DNA"/>
</dbReference>
<dbReference type="InterPro" id="IPR051050">
    <property type="entry name" value="Lipid_II_flippase_MurJ/MviN"/>
</dbReference>
<keyword evidence="5" id="KW-0573">Peptidoglycan synthesis</keyword>
<evidence type="ECO:0000256" key="7">
    <source>
        <dbReference type="ARBA" id="ARBA00023136"/>
    </source>
</evidence>
<protein>
    <submittedName>
        <fullName evidence="9">Murein biosynthesis integral membrane protein MurJ</fullName>
    </submittedName>
</protein>
<dbReference type="CDD" id="cd13123">
    <property type="entry name" value="MATE_MurJ_like"/>
    <property type="match status" value="1"/>
</dbReference>
<keyword evidence="4" id="KW-0133">Cell shape</keyword>
<evidence type="ECO:0000256" key="2">
    <source>
        <dbReference type="ARBA" id="ARBA00022475"/>
    </source>
</evidence>
<feature type="transmembrane region" description="Helical" evidence="8">
    <location>
        <begin position="460"/>
        <end position="481"/>
    </location>
</feature>
<dbReference type="NCBIfam" id="TIGR01695">
    <property type="entry name" value="murJ_mviN"/>
    <property type="match status" value="1"/>
</dbReference>
<feature type="transmembrane region" description="Helical" evidence="8">
    <location>
        <begin position="332"/>
        <end position="355"/>
    </location>
</feature>
<feature type="transmembrane region" description="Helical" evidence="8">
    <location>
        <begin position="56"/>
        <end position="81"/>
    </location>
</feature>
<feature type="transmembrane region" description="Helical" evidence="8">
    <location>
        <begin position="174"/>
        <end position="197"/>
    </location>
</feature>
<evidence type="ECO:0000256" key="4">
    <source>
        <dbReference type="ARBA" id="ARBA00022960"/>
    </source>
</evidence>
<dbReference type="GO" id="GO:0034204">
    <property type="term" value="P:lipid translocation"/>
    <property type="evidence" value="ECO:0007669"/>
    <property type="project" value="TreeGrafter"/>
</dbReference>
<feature type="transmembrane region" description="Helical" evidence="8">
    <location>
        <begin position="102"/>
        <end position="122"/>
    </location>
</feature>
<dbReference type="InterPro" id="IPR004268">
    <property type="entry name" value="MurJ"/>
</dbReference>
<keyword evidence="3 8" id="KW-0812">Transmembrane</keyword>
<feature type="transmembrane region" description="Helical" evidence="8">
    <location>
        <begin position="426"/>
        <end position="448"/>
    </location>
</feature>
<reference evidence="9" key="1">
    <citation type="submission" date="2019-01" db="EMBL/GenBank/DDBJ databases">
        <title>Genomic signatures and co-occurrence patterns of the ultra-small Saccharimodia (Patescibacteria phylum) suggest a symbiotic lifestyle.</title>
        <authorList>
            <person name="Lemos L."/>
            <person name="Medeiros J."/>
            <person name="Andreote F."/>
            <person name="Fernandes G."/>
            <person name="Varani A."/>
            <person name="Oliveira G."/>
            <person name="Pylro V."/>
        </authorList>
    </citation>
    <scope>NUCLEOTIDE SEQUENCE [LARGE SCALE GENOMIC DNA]</scope>
    <source>
        <strain evidence="9">AMD01</strain>
    </source>
</reference>
<dbReference type="GO" id="GO:0005886">
    <property type="term" value="C:plasma membrane"/>
    <property type="evidence" value="ECO:0007669"/>
    <property type="project" value="UniProtKB-SubCell"/>
</dbReference>
<gene>
    <name evidence="9" type="primary">murJ</name>
    <name evidence="9" type="ORF">EOT04_03240</name>
</gene>
<evidence type="ECO:0000256" key="8">
    <source>
        <dbReference type="SAM" id="Phobius"/>
    </source>
</evidence>
<evidence type="ECO:0000256" key="1">
    <source>
        <dbReference type="ARBA" id="ARBA00004651"/>
    </source>
</evidence>
<dbReference type="AlphaFoldDB" id="A0A4Q0AFT7"/>
<feature type="transmembrane region" description="Helical" evidence="8">
    <location>
        <begin position="367"/>
        <end position="387"/>
    </location>
</feature>
<keyword evidence="7 8" id="KW-0472">Membrane</keyword>
<accession>A0A4Q0AFT7</accession>
<name>A0A4Q0AFT7_9BACT</name>
<comment type="subcellular location">
    <subcellularLocation>
        <location evidence="1">Cell membrane</location>
        <topology evidence="1">Multi-pass membrane protein</topology>
    </subcellularLocation>
</comment>
<keyword evidence="10" id="KW-1185">Reference proteome</keyword>
<feature type="transmembrane region" description="Helical" evidence="8">
    <location>
        <begin position="209"/>
        <end position="236"/>
    </location>
</feature>
<comment type="caution">
    <text evidence="9">The sequence shown here is derived from an EMBL/GenBank/DDBJ whole genome shotgun (WGS) entry which is preliminary data.</text>
</comment>
<feature type="transmembrane region" description="Helical" evidence="8">
    <location>
        <begin position="501"/>
        <end position="519"/>
    </location>
</feature>
<dbReference type="GO" id="GO:0015648">
    <property type="term" value="F:lipid-linked peptidoglycan transporter activity"/>
    <property type="evidence" value="ECO:0007669"/>
    <property type="project" value="TreeGrafter"/>
</dbReference>
<evidence type="ECO:0000256" key="5">
    <source>
        <dbReference type="ARBA" id="ARBA00022984"/>
    </source>
</evidence>
<dbReference type="PANTHER" id="PTHR47019:SF1">
    <property type="entry name" value="LIPID II FLIPPASE MURJ"/>
    <property type="match status" value="1"/>
</dbReference>
<feature type="transmembrane region" description="Helical" evidence="8">
    <location>
        <begin position="399"/>
        <end position="420"/>
    </location>
</feature>
<feature type="transmembrane region" description="Helical" evidence="8">
    <location>
        <begin position="142"/>
        <end position="162"/>
    </location>
</feature>
<sequence>MNRVKKLVSKANRQLTIQLAAFLLAGSSLLSSLLGLLRDRLLMSNYYDTYKTGIDAYTVAFVIPDFMFFLLVSGALSVTFIPVFSQRLATGNKKSAWELSSSLVNFMALITLAASLLIIIFAEPLVRFVAGPGLDETSRGLAVSMMRVIAVNPFLFAIASVVASMQQAIGRFTFFALAPTIYNLGIIFGITVLANGVNLFGFQLFEGGIMGVALGVVLGSIMQLIVSSVGLIGMGFDYDFKIRWKNRGFRKVLKLLPPRSFDQGIDYFNNIVETNLASRLGAGMVTAYQRATTLHMMPVTLIGVAISTAAFPRMSERLAAGRVDLFKSELRAVLRVIIWLALPTAVITFFTRGYIVSFIKNGGDLLIANILGVLAVAILFRSIYHIAARSFYARQDTRTPLYISIITITLNIFLAVVFVLRFGLGVYGLALAQALVSIVEVVILFLIMAIRMPGLFDTSFIHAVSRMVSASGLMGLISYVSVKLLDLSARDQSFFTTFPKFAVIVAISLISYLLICRLFKLEEPEPVIKKIASLAFGQFKPQAKVEP</sequence>
<evidence type="ECO:0000256" key="6">
    <source>
        <dbReference type="ARBA" id="ARBA00022989"/>
    </source>
</evidence>
<proteinExistence type="predicted"/>
<dbReference type="PRINTS" id="PR01806">
    <property type="entry name" value="VIRFACTRMVIN"/>
</dbReference>
<dbReference type="GO" id="GO:0008360">
    <property type="term" value="P:regulation of cell shape"/>
    <property type="evidence" value="ECO:0007669"/>
    <property type="project" value="UniProtKB-KW"/>
</dbReference>
<keyword evidence="2" id="KW-1003">Cell membrane</keyword>
<evidence type="ECO:0000313" key="9">
    <source>
        <dbReference type="EMBL" id="RWZ78031.1"/>
    </source>
</evidence>
<keyword evidence="6 8" id="KW-1133">Transmembrane helix</keyword>
<organism evidence="9 10">
    <name type="scientific">Candidatus Chaera renei</name>
    <dbReference type="NCBI Taxonomy" id="2506947"/>
    <lineage>
        <taxon>Bacteria</taxon>
        <taxon>Candidatus Saccharimonadota</taxon>
        <taxon>Candidatus Saccharimonadia</taxon>
        <taxon>Candidatus Saccharimonadales</taxon>
        <taxon>Candidatus Saccharimonadaceae</taxon>
        <taxon>Candidatus Chaera</taxon>
    </lineage>
</organism>
<evidence type="ECO:0000256" key="3">
    <source>
        <dbReference type="ARBA" id="ARBA00022692"/>
    </source>
</evidence>
<evidence type="ECO:0000313" key="10">
    <source>
        <dbReference type="Proteomes" id="UP000289269"/>
    </source>
</evidence>